<evidence type="ECO:0000313" key="2">
    <source>
        <dbReference type="EMBL" id="MBO4160736.1"/>
    </source>
</evidence>
<dbReference type="Pfam" id="PF19054">
    <property type="entry name" value="DUF5753"/>
    <property type="match status" value="1"/>
</dbReference>
<dbReference type="EMBL" id="JAGFWR010000002">
    <property type="protein sequence ID" value="MBO4160736.1"/>
    <property type="molecule type" value="Genomic_DNA"/>
</dbReference>
<evidence type="ECO:0000313" key="3">
    <source>
        <dbReference type="Proteomes" id="UP000671399"/>
    </source>
</evidence>
<dbReference type="SUPFAM" id="SSF47413">
    <property type="entry name" value="lambda repressor-like DNA-binding domains"/>
    <property type="match status" value="1"/>
</dbReference>
<proteinExistence type="predicted"/>
<dbReference type="Pfam" id="PF13560">
    <property type="entry name" value="HTH_31"/>
    <property type="match status" value="1"/>
</dbReference>
<dbReference type="Proteomes" id="UP000671399">
    <property type="component" value="Unassembled WGS sequence"/>
</dbReference>
<name>A0ABS3V538_9ACTN</name>
<accession>A0ABS3V538</accession>
<gene>
    <name evidence="2" type="ORF">JQN83_07885</name>
</gene>
<dbReference type="InterPro" id="IPR010982">
    <property type="entry name" value="Lambda_DNA-bd_dom_sf"/>
</dbReference>
<dbReference type="InterPro" id="IPR043917">
    <property type="entry name" value="DUF5753"/>
</dbReference>
<protein>
    <submittedName>
        <fullName evidence="2">Helix-turn-helix domain-containing protein</fullName>
    </submittedName>
</protein>
<evidence type="ECO:0000259" key="1">
    <source>
        <dbReference type="Pfam" id="PF19054"/>
    </source>
</evidence>
<keyword evidence="3" id="KW-1185">Reference proteome</keyword>
<dbReference type="Gene3D" id="1.10.260.40">
    <property type="entry name" value="lambda repressor-like DNA-binding domains"/>
    <property type="match status" value="1"/>
</dbReference>
<sequence>MTMVAAEGGPATGPTVLRMLLGAQLRRLREASGVTREGAGWEIRSSESKISRMELGRVGFKERDVADLLTLYGVTAAADRDALLKLARDANSPGWWHRYGDVLPTWFQSYLGLEAAAALIRSYEVQFVPGLLQTPEYARAVVLLGHRGAAVEEVDRRVELRVQRQQVLHRPDPPQLWAVIDEAALRRPIGGPQVMRGQLTALIEATRSPHIRLQVIPFDAGGHAAAGGAFTILRFGDDDLPDIVYIEQLTSALYLDKREDLDYYAAAMERLCVEATPPERTPEVLARLRDELYPQ</sequence>
<organism evidence="2 3">
    <name type="scientific">Micromonospora antibiotica</name>
    <dbReference type="NCBI Taxonomy" id="2807623"/>
    <lineage>
        <taxon>Bacteria</taxon>
        <taxon>Bacillati</taxon>
        <taxon>Actinomycetota</taxon>
        <taxon>Actinomycetes</taxon>
        <taxon>Micromonosporales</taxon>
        <taxon>Micromonosporaceae</taxon>
        <taxon>Micromonospora</taxon>
    </lineage>
</organism>
<reference evidence="2 3" key="1">
    <citation type="submission" date="2021-03" db="EMBL/GenBank/DDBJ databases">
        <authorList>
            <person name="Lee D.-H."/>
        </authorList>
    </citation>
    <scope>NUCLEOTIDE SEQUENCE [LARGE SCALE GENOMIC DNA]</scope>
    <source>
        <strain evidence="2 3">MMS20-R2-23</strain>
    </source>
</reference>
<feature type="domain" description="DUF5753" evidence="1">
    <location>
        <begin position="107"/>
        <end position="287"/>
    </location>
</feature>
<comment type="caution">
    <text evidence="2">The sequence shown here is derived from an EMBL/GenBank/DDBJ whole genome shotgun (WGS) entry which is preliminary data.</text>
</comment>
<dbReference type="CDD" id="cd00093">
    <property type="entry name" value="HTH_XRE"/>
    <property type="match status" value="1"/>
</dbReference>
<dbReference type="InterPro" id="IPR001387">
    <property type="entry name" value="Cro/C1-type_HTH"/>
</dbReference>